<dbReference type="EMBL" id="CP012040">
    <property type="protein sequence ID" value="AKP51719.1"/>
    <property type="molecule type" value="Genomic_DNA"/>
</dbReference>
<comment type="similarity">
    <text evidence="1">Belongs to the glycosyltransferase 2 family.</text>
</comment>
<dbReference type="KEGG" id="camu:CA2015_2301"/>
<protein>
    <submittedName>
        <fullName evidence="6">N-acetylglucosaminyltransferase</fullName>
    </submittedName>
</protein>
<dbReference type="InterPro" id="IPR001173">
    <property type="entry name" value="Glyco_trans_2-like"/>
</dbReference>
<dbReference type="InterPro" id="IPR029044">
    <property type="entry name" value="Nucleotide-diphossugar_trans"/>
</dbReference>
<dbReference type="PANTHER" id="PTHR43630:SF1">
    <property type="entry name" value="POLY-BETA-1,6-N-ACETYL-D-GLUCOSAMINE SYNTHASE"/>
    <property type="match status" value="1"/>
</dbReference>
<dbReference type="Pfam" id="PF00535">
    <property type="entry name" value="Glycos_transf_2"/>
    <property type="match status" value="1"/>
</dbReference>
<accession>A0A0H4PBT9</accession>
<sequence>MENTLWWIFFLALGIQFTYLMVVFGRFVFFHKAQREALQDTNLSGVSIIIAAKNEARNLQDLVPLLMEQDYPDFEVLVVNDCSTDNSEDLLRSLAETYTNLRIVNVRYTPDHVTAKKYALTLGIKVSKYETILLTDADCRPVSSHWIKRMSAPVRNEGKTFALGHGSYLALPGLLNKIIQYETLFTAIYYFSFGYWKSPFMGVGRNLCYQKSFFMEKKAFKSLWHIEGGDDDLFVNLYATADNTAIVAHPESITVSQPKTNFKAYFTQKKRHFHAGKYYRTKDKLKLGLYSLSHLVFWLSAVGIVILESTWEPIALVLGLVLTRAILQYLIIHRARKKLEGTGKVIWTLFFDLMYMIYFWTLGTKGYLSKTVKWK</sequence>
<evidence type="ECO:0000256" key="3">
    <source>
        <dbReference type="ARBA" id="ARBA00022679"/>
    </source>
</evidence>
<keyword evidence="4" id="KW-0812">Transmembrane</keyword>
<feature type="domain" description="Glycosyltransferase 2-like" evidence="5">
    <location>
        <begin position="47"/>
        <end position="164"/>
    </location>
</feature>
<evidence type="ECO:0000256" key="1">
    <source>
        <dbReference type="ARBA" id="ARBA00006739"/>
    </source>
</evidence>
<dbReference type="RefSeq" id="WP_048642024.1">
    <property type="nucleotide sequence ID" value="NZ_CAXBGM010000009.1"/>
</dbReference>
<dbReference type="GO" id="GO:0016757">
    <property type="term" value="F:glycosyltransferase activity"/>
    <property type="evidence" value="ECO:0007669"/>
    <property type="project" value="UniProtKB-KW"/>
</dbReference>
<keyword evidence="4" id="KW-0472">Membrane</keyword>
<dbReference type="STRING" id="320787.CA2015_2301"/>
<dbReference type="Gene3D" id="3.90.550.10">
    <property type="entry name" value="Spore Coat Polysaccharide Biosynthesis Protein SpsA, Chain A"/>
    <property type="match status" value="1"/>
</dbReference>
<keyword evidence="3 6" id="KW-0808">Transferase</keyword>
<keyword evidence="7" id="KW-1185">Reference proteome</keyword>
<feature type="transmembrane region" description="Helical" evidence="4">
    <location>
        <begin position="344"/>
        <end position="361"/>
    </location>
</feature>
<proteinExistence type="inferred from homology"/>
<feature type="transmembrane region" description="Helical" evidence="4">
    <location>
        <begin position="6"/>
        <end position="29"/>
    </location>
</feature>
<evidence type="ECO:0000313" key="6">
    <source>
        <dbReference type="EMBL" id="AKP51719.1"/>
    </source>
</evidence>
<feature type="transmembrane region" description="Helical" evidence="4">
    <location>
        <begin position="313"/>
        <end position="332"/>
    </location>
</feature>
<name>A0A0H4PBT9_9BACT</name>
<feature type="transmembrane region" description="Helical" evidence="4">
    <location>
        <begin position="287"/>
        <end position="307"/>
    </location>
</feature>
<evidence type="ECO:0000256" key="2">
    <source>
        <dbReference type="ARBA" id="ARBA00022676"/>
    </source>
</evidence>
<dbReference type="SUPFAM" id="SSF53448">
    <property type="entry name" value="Nucleotide-diphospho-sugar transferases"/>
    <property type="match status" value="1"/>
</dbReference>
<keyword evidence="2 6" id="KW-0328">Glycosyltransferase</keyword>
<keyword evidence="4" id="KW-1133">Transmembrane helix</keyword>
<evidence type="ECO:0000259" key="5">
    <source>
        <dbReference type="Pfam" id="PF00535"/>
    </source>
</evidence>
<evidence type="ECO:0000256" key="4">
    <source>
        <dbReference type="SAM" id="Phobius"/>
    </source>
</evidence>
<organism evidence="6 7">
    <name type="scientific">Cyclobacterium amurskyense</name>
    <dbReference type="NCBI Taxonomy" id="320787"/>
    <lineage>
        <taxon>Bacteria</taxon>
        <taxon>Pseudomonadati</taxon>
        <taxon>Bacteroidota</taxon>
        <taxon>Cytophagia</taxon>
        <taxon>Cytophagales</taxon>
        <taxon>Cyclobacteriaceae</taxon>
        <taxon>Cyclobacterium</taxon>
    </lineage>
</organism>
<dbReference type="OrthoDB" id="9800276at2"/>
<dbReference type="PANTHER" id="PTHR43630">
    <property type="entry name" value="POLY-BETA-1,6-N-ACETYL-D-GLUCOSAMINE SYNTHASE"/>
    <property type="match status" value="1"/>
</dbReference>
<reference evidence="6 7" key="1">
    <citation type="submission" date="2015-07" db="EMBL/GenBank/DDBJ databases">
        <authorList>
            <person name="Kim K.M."/>
        </authorList>
    </citation>
    <scope>NUCLEOTIDE SEQUENCE [LARGE SCALE GENOMIC DNA]</scope>
    <source>
        <strain evidence="6 7">KCTC 12363</strain>
    </source>
</reference>
<dbReference type="AlphaFoldDB" id="A0A0H4PBT9"/>
<gene>
    <name evidence="6" type="ORF">CA2015_2301</name>
</gene>
<dbReference type="Proteomes" id="UP000036520">
    <property type="component" value="Chromosome"/>
</dbReference>
<evidence type="ECO:0000313" key="7">
    <source>
        <dbReference type="Proteomes" id="UP000036520"/>
    </source>
</evidence>